<evidence type="ECO:0008006" key="3">
    <source>
        <dbReference type="Google" id="ProtNLM"/>
    </source>
</evidence>
<protein>
    <recommendedName>
        <fullName evidence="3">Serine protease</fullName>
    </recommendedName>
</protein>
<dbReference type="EMBL" id="BART01012775">
    <property type="protein sequence ID" value="GAG85232.1"/>
    <property type="molecule type" value="Genomic_DNA"/>
</dbReference>
<accession>X1BVR4</accession>
<proteinExistence type="predicted"/>
<feature type="non-terminal residue" evidence="2">
    <location>
        <position position="1"/>
    </location>
</feature>
<evidence type="ECO:0000256" key="1">
    <source>
        <dbReference type="SAM" id="MobiDB-lite"/>
    </source>
</evidence>
<feature type="region of interest" description="Disordered" evidence="1">
    <location>
        <begin position="1"/>
        <end position="25"/>
    </location>
</feature>
<name>X1BVR4_9ZZZZ</name>
<comment type="caution">
    <text evidence="2">The sequence shown here is derived from an EMBL/GenBank/DDBJ whole genome shotgun (WGS) entry which is preliminary data.</text>
</comment>
<sequence>SHAVETLEDFDPTKKHRPAVPGTSIGHKNISAGTMSCIVLKDGQEMILSNNHVLANSGQAEIEDAIFQPGPADGGTSEDEIATLYSFVPISMIGGDGGLPDCNIAKVMAKVANAIAKFLGRQHRLLAYGPLDVINYVDAAVGLPTGPITKEIRDIGVPTALIEPQLGMNIQKYGRTTRHTTGIILQIHATVNVNYGIGKLACFEEQIIAGPMSQGGDSGSAVLDMYKNLVGLLFAGSEQTTILNPIHKVFEELDLTLALV</sequence>
<reference evidence="2" key="1">
    <citation type="journal article" date="2014" name="Front. Microbiol.">
        <title>High frequency of phylogenetically diverse reductive dehalogenase-homologous genes in deep subseafloor sedimentary metagenomes.</title>
        <authorList>
            <person name="Kawai M."/>
            <person name="Futagami T."/>
            <person name="Toyoda A."/>
            <person name="Takaki Y."/>
            <person name="Nishi S."/>
            <person name="Hori S."/>
            <person name="Arai W."/>
            <person name="Tsubouchi T."/>
            <person name="Morono Y."/>
            <person name="Uchiyama I."/>
            <person name="Ito T."/>
            <person name="Fujiyama A."/>
            <person name="Inagaki F."/>
            <person name="Takami H."/>
        </authorList>
    </citation>
    <scope>NUCLEOTIDE SEQUENCE</scope>
    <source>
        <strain evidence="2">Expedition CK06-06</strain>
    </source>
</reference>
<organism evidence="2">
    <name type="scientific">marine sediment metagenome</name>
    <dbReference type="NCBI Taxonomy" id="412755"/>
    <lineage>
        <taxon>unclassified sequences</taxon>
        <taxon>metagenomes</taxon>
        <taxon>ecological metagenomes</taxon>
    </lineage>
</organism>
<feature type="compositionally biased region" description="Acidic residues" evidence="1">
    <location>
        <begin position="1"/>
        <end position="10"/>
    </location>
</feature>
<dbReference type="SUPFAM" id="SSF50494">
    <property type="entry name" value="Trypsin-like serine proteases"/>
    <property type="match status" value="1"/>
</dbReference>
<dbReference type="InterPro" id="IPR009003">
    <property type="entry name" value="Peptidase_S1_PA"/>
</dbReference>
<gene>
    <name evidence="2" type="ORF">S01H4_26482</name>
</gene>
<dbReference type="Gene3D" id="2.40.10.10">
    <property type="entry name" value="Trypsin-like serine proteases"/>
    <property type="match status" value="1"/>
</dbReference>
<dbReference type="InterPro" id="IPR043504">
    <property type="entry name" value="Peptidase_S1_PA_chymotrypsin"/>
</dbReference>
<dbReference type="AlphaFoldDB" id="X1BVR4"/>
<evidence type="ECO:0000313" key="2">
    <source>
        <dbReference type="EMBL" id="GAG85232.1"/>
    </source>
</evidence>